<comment type="caution">
    <text evidence="1">The sequence shown here is derived from an EMBL/GenBank/DDBJ whole genome shotgun (WGS) entry which is preliminary data.</text>
</comment>
<keyword evidence="2" id="KW-1185">Reference proteome</keyword>
<accession>A0A8H4W5A6</accession>
<reference evidence="1 2" key="1">
    <citation type="submission" date="2020-03" db="EMBL/GenBank/DDBJ databases">
        <title>Draft Genome Sequence of Cudoniella acicularis.</title>
        <authorList>
            <person name="Buettner E."/>
            <person name="Kellner H."/>
        </authorList>
    </citation>
    <scope>NUCLEOTIDE SEQUENCE [LARGE SCALE GENOMIC DNA]</scope>
    <source>
        <strain evidence="1 2">DSM 108380</strain>
    </source>
</reference>
<evidence type="ECO:0000313" key="2">
    <source>
        <dbReference type="Proteomes" id="UP000566819"/>
    </source>
</evidence>
<proteinExistence type="predicted"/>
<gene>
    <name evidence="1" type="ORF">G7Y89_g3302</name>
</gene>
<organism evidence="1 2">
    <name type="scientific">Cudoniella acicularis</name>
    <dbReference type="NCBI Taxonomy" id="354080"/>
    <lineage>
        <taxon>Eukaryota</taxon>
        <taxon>Fungi</taxon>
        <taxon>Dikarya</taxon>
        <taxon>Ascomycota</taxon>
        <taxon>Pezizomycotina</taxon>
        <taxon>Leotiomycetes</taxon>
        <taxon>Helotiales</taxon>
        <taxon>Tricladiaceae</taxon>
        <taxon>Cudoniella</taxon>
    </lineage>
</organism>
<dbReference type="Proteomes" id="UP000566819">
    <property type="component" value="Unassembled WGS sequence"/>
</dbReference>
<sequence>MIKGREGSGKKIPLNLNSPISRISSQTIPHTHGKINMRRIGATWASIRHRSSNSISLTTNTIIAADIRDLDLLAAVRAIGHIVHESGIAESDNHGAVGVGDAAGAGSALLRVDGSFAVVDGAGAAGRGRGRGGGWCGCGGGGW</sequence>
<dbReference type="EMBL" id="JAAMPI010000159">
    <property type="protein sequence ID" value="KAF4634783.1"/>
    <property type="molecule type" value="Genomic_DNA"/>
</dbReference>
<name>A0A8H4W5A6_9HELO</name>
<evidence type="ECO:0000313" key="1">
    <source>
        <dbReference type="EMBL" id="KAF4634783.1"/>
    </source>
</evidence>
<protein>
    <submittedName>
        <fullName evidence="1">Uncharacterized protein</fullName>
    </submittedName>
</protein>
<dbReference type="AlphaFoldDB" id="A0A8H4W5A6"/>